<keyword evidence="6" id="KW-1003">Cell membrane</keyword>
<feature type="transmembrane region" description="Helical" evidence="13">
    <location>
        <begin position="152"/>
        <end position="169"/>
    </location>
</feature>
<dbReference type="EMBL" id="LR914293">
    <property type="protein sequence ID" value="CAD7254953.1"/>
    <property type="molecule type" value="Genomic_DNA"/>
</dbReference>
<evidence type="ECO:0000256" key="10">
    <source>
        <dbReference type="ARBA" id="ARBA00023136"/>
    </source>
</evidence>
<reference evidence="15" key="1">
    <citation type="submission" date="2020-11" db="EMBL/GenBank/DDBJ databases">
        <authorList>
            <person name="Tran Van P."/>
        </authorList>
    </citation>
    <scope>NUCLEOTIDE SEQUENCE</scope>
</reference>
<evidence type="ECO:0000313" key="16">
    <source>
        <dbReference type="Proteomes" id="UP000677054"/>
    </source>
</evidence>
<comment type="subcellular location">
    <subcellularLocation>
        <location evidence="1">Cell membrane</location>
        <topology evidence="1">Multi-pass membrane protein</topology>
    </subcellularLocation>
</comment>
<accession>A0A7R9FUD2</accession>
<dbReference type="GO" id="GO:0006396">
    <property type="term" value="P:RNA processing"/>
    <property type="evidence" value="ECO:0007669"/>
    <property type="project" value="InterPro"/>
</dbReference>
<evidence type="ECO:0000256" key="1">
    <source>
        <dbReference type="ARBA" id="ARBA00004651"/>
    </source>
</evidence>
<comment type="similarity">
    <text evidence="2">Belongs to the pseudouridine synthase TruB family.</text>
</comment>
<sequence>MMGTNNDVESLTASFPKEDVYSMRRIVIAPIFGAILSVLFLYWKRFFVSLEFYFRIAYALVPTVIIAFLLKKYVDQALGSVLIVGINLLIGGFIMLYLESYFKKKTNDESSLKPLNYAFIGLFQAISIFPGVSRSAATIYGGMFQGMNRKDAAEFSFVLAVPIMFLATVKDLYDFLKLGAQSISNQEVTLLVFGNIVAFLVAILAIKFFVSYIVKYGFTMFAYYRILIESGVILPVYKPLHWTSFDVVKKIKGMTRKAIPKFKIGHAGTLDPLAEGLLIICTQKMTKQVDAIHALPKTYIATIFLGAERPSYDKETEVSATFPIDHLSETLVKETLASFL</sequence>
<dbReference type="Pfam" id="PF02673">
    <property type="entry name" value="BacA"/>
    <property type="match status" value="1"/>
</dbReference>
<dbReference type="OrthoDB" id="8341128at2759"/>
<dbReference type="InterPro" id="IPR003824">
    <property type="entry name" value="UppP"/>
</dbReference>
<feature type="non-terminal residue" evidence="15">
    <location>
        <position position="1"/>
    </location>
</feature>
<keyword evidence="9 13" id="KW-1133">Transmembrane helix</keyword>
<keyword evidence="10 13" id="KW-0472">Membrane</keyword>
<evidence type="ECO:0000256" key="6">
    <source>
        <dbReference type="ARBA" id="ARBA00022475"/>
    </source>
</evidence>
<dbReference type="GO" id="GO:0009982">
    <property type="term" value="F:pseudouridine synthase activity"/>
    <property type="evidence" value="ECO:0007669"/>
    <property type="project" value="InterPro"/>
</dbReference>
<dbReference type="GO" id="GO:0003723">
    <property type="term" value="F:RNA binding"/>
    <property type="evidence" value="ECO:0007669"/>
    <property type="project" value="InterPro"/>
</dbReference>
<dbReference type="Pfam" id="PF01509">
    <property type="entry name" value="TruB_N"/>
    <property type="match status" value="1"/>
</dbReference>
<evidence type="ECO:0000256" key="9">
    <source>
        <dbReference type="ARBA" id="ARBA00022989"/>
    </source>
</evidence>
<evidence type="ECO:0000256" key="8">
    <source>
        <dbReference type="ARBA" id="ARBA00022801"/>
    </source>
</evidence>
<proteinExistence type="inferred from homology"/>
<dbReference type="GO" id="GO:0001522">
    <property type="term" value="P:pseudouridine synthesis"/>
    <property type="evidence" value="ECO:0007669"/>
    <property type="project" value="InterPro"/>
</dbReference>
<keyword evidence="8" id="KW-0378">Hydrolase</keyword>
<evidence type="ECO:0000256" key="3">
    <source>
        <dbReference type="ARBA" id="ARBA00010621"/>
    </source>
</evidence>
<feature type="domain" description="Pseudouridine synthase II N-terminal" evidence="14">
    <location>
        <begin position="259"/>
        <end position="339"/>
    </location>
</feature>
<feature type="transmembrane region" description="Helical" evidence="13">
    <location>
        <begin position="26"/>
        <end position="46"/>
    </location>
</feature>
<dbReference type="InterPro" id="IPR020103">
    <property type="entry name" value="PsdUridine_synth_cat_dom_sf"/>
</dbReference>
<dbReference type="InterPro" id="IPR002501">
    <property type="entry name" value="PsdUridine_synth_N"/>
</dbReference>
<dbReference type="Proteomes" id="UP000677054">
    <property type="component" value="Unassembled WGS sequence"/>
</dbReference>
<organism evidence="15">
    <name type="scientific">Darwinula stevensoni</name>
    <dbReference type="NCBI Taxonomy" id="69355"/>
    <lineage>
        <taxon>Eukaryota</taxon>
        <taxon>Metazoa</taxon>
        <taxon>Ecdysozoa</taxon>
        <taxon>Arthropoda</taxon>
        <taxon>Crustacea</taxon>
        <taxon>Oligostraca</taxon>
        <taxon>Ostracoda</taxon>
        <taxon>Podocopa</taxon>
        <taxon>Podocopida</taxon>
        <taxon>Darwinulocopina</taxon>
        <taxon>Darwinuloidea</taxon>
        <taxon>Darwinulidae</taxon>
        <taxon>Darwinula</taxon>
    </lineage>
</organism>
<evidence type="ECO:0000256" key="12">
    <source>
        <dbReference type="ARBA" id="ARBA00047594"/>
    </source>
</evidence>
<dbReference type="GO" id="GO:0005886">
    <property type="term" value="C:plasma membrane"/>
    <property type="evidence" value="ECO:0007669"/>
    <property type="project" value="UniProtKB-SubCell"/>
</dbReference>
<feature type="transmembrane region" description="Helical" evidence="13">
    <location>
        <begin position="118"/>
        <end position="140"/>
    </location>
</feature>
<dbReference type="GO" id="GO:0050380">
    <property type="term" value="F:undecaprenyl-diphosphatase activity"/>
    <property type="evidence" value="ECO:0007669"/>
    <property type="project" value="UniProtKB-EC"/>
</dbReference>
<evidence type="ECO:0000256" key="13">
    <source>
        <dbReference type="SAM" id="Phobius"/>
    </source>
</evidence>
<evidence type="ECO:0000256" key="7">
    <source>
        <dbReference type="ARBA" id="ARBA00022692"/>
    </source>
</evidence>
<dbReference type="Gene3D" id="3.30.2350.10">
    <property type="entry name" value="Pseudouridine synthase"/>
    <property type="match status" value="1"/>
</dbReference>
<comment type="similarity">
    <text evidence="3">Belongs to the UppP family.</text>
</comment>
<evidence type="ECO:0000256" key="4">
    <source>
        <dbReference type="ARBA" id="ARBA00012374"/>
    </source>
</evidence>
<keyword evidence="16" id="KW-1185">Reference proteome</keyword>
<name>A0A7R9FUD2_9CRUS</name>
<feature type="transmembrane region" description="Helical" evidence="13">
    <location>
        <begin position="189"/>
        <end position="210"/>
    </location>
</feature>
<evidence type="ECO:0000256" key="2">
    <source>
        <dbReference type="ARBA" id="ARBA00008999"/>
    </source>
</evidence>
<comment type="catalytic activity">
    <reaction evidence="12">
        <text>di-trans,octa-cis-undecaprenyl diphosphate + H2O = di-trans,octa-cis-undecaprenyl phosphate + phosphate + H(+)</text>
        <dbReference type="Rhea" id="RHEA:28094"/>
        <dbReference type="ChEBI" id="CHEBI:15377"/>
        <dbReference type="ChEBI" id="CHEBI:15378"/>
        <dbReference type="ChEBI" id="CHEBI:43474"/>
        <dbReference type="ChEBI" id="CHEBI:58405"/>
        <dbReference type="ChEBI" id="CHEBI:60392"/>
        <dbReference type="EC" id="3.6.1.27"/>
    </reaction>
</comment>
<evidence type="ECO:0000256" key="5">
    <source>
        <dbReference type="ARBA" id="ARBA00021581"/>
    </source>
</evidence>
<protein>
    <recommendedName>
        <fullName evidence="5">Undecaprenyl-diphosphatase</fullName>
        <ecNumber evidence="4">3.6.1.27</ecNumber>
    </recommendedName>
    <alternativeName>
        <fullName evidence="11">Undecaprenyl pyrophosphate phosphatase</fullName>
    </alternativeName>
</protein>
<dbReference type="AlphaFoldDB" id="A0A7R9FUD2"/>
<dbReference type="EC" id="3.6.1.27" evidence="4"/>
<gene>
    <name evidence="15" type="ORF">DSTB1V02_LOCUS14699</name>
</gene>
<evidence type="ECO:0000256" key="11">
    <source>
        <dbReference type="ARBA" id="ARBA00032707"/>
    </source>
</evidence>
<feature type="transmembrane region" description="Helical" evidence="13">
    <location>
        <begin position="77"/>
        <end position="98"/>
    </location>
</feature>
<evidence type="ECO:0000259" key="14">
    <source>
        <dbReference type="Pfam" id="PF01509"/>
    </source>
</evidence>
<dbReference type="PANTHER" id="PTHR30622">
    <property type="entry name" value="UNDECAPRENYL-DIPHOSPHATASE"/>
    <property type="match status" value="1"/>
</dbReference>
<evidence type="ECO:0000313" key="15">
    <source>
        <dbReference type="EMBL" id="CAD7254953.1"/>
    </source>
</evidence>
<feature type="transmembrane region" description="Helical" evidence="13">
    <location>
        <begin position="52"/>
        <end position="70"/>
    </location>
</feature>
<dbReference type="PANTHER" id="PTHR30622:SF3">
    <property type="entry name" value="UNDECAPRENYL-DIPHOSPHATASE"/>
    <property type="match status" value="1"/>
</dbReference>
<dbReference type="SUPFAM" id="SSF55120">
    <property type="entry name" value="Pseudouridine synthase"/>
    <property type="match status" value="1"/>
</dbReference>
<keyword evidence="7 13" id="KW-0812">Transmembrane</keyword>
<dbReference type="EMBL" id="CAJPEV010014775">
    <property type="protein sequence ID" value="CAG0907029.1"/>
    <property type="molecule type" value="Genomic_DNA"/>
</dbReference>